<sequence length="24" mass="2914">MICWRLKLKKETVARWVAEDPNNL</sequence>
<dbReference type="AlphaFoldDB" id="A0A382KPG7"/>
<evidence type="ECO:0000313" key="1">
    <source>
        <dbReference type="EMBL" id="SVC25142.1"/>
    </source>
</evidence>
<name>A0A382KPG7_9ZZZZ</name>
<accession>A0A382KPG7</accession>
<protein>
    <submittedName>
        <fullName evidence="1">Uncharacterized protein</fullName>
    </submittedName>
</protein>
<gene>
    <name evidence="1" type="ORF">METZ01_LOCUS277996</name>
</gene>
<reference evidence="1" key="1">
    <citation type="submission" date="2018-05" db="EMBL/GenBank/DDBJ databases">
        <authorList>
            <person name="Lanie J.A."/>
            <person name="Ng W.-L."/>
            <person name="Kazmierczak K.M."/>
            <person name="Andrzejewski T.M."/>
            <person name="Davidsen T.M."/>
            <person name="Wayne K.J."/>
            <person name="Tettelin H."/>
            <person name="Glass J.I."/>
            <person name="Rusch D."/>
            <person name="Podicherti R."/>
            <person name="Tsui H.-C.T."/>
            <person name="Winkler M.E."/>
        </authorList>
    </citation>
    <scope>NUCLEOTIDE SEQUENCE</scope>
</reference>
<proteinExistence type="predicted"/>
<dbReference type="EMBL" id="UINC01081365">
    <property type="protein sequence ID" value="SVC25142.1"/>
    <property type="molecule type" value="Genomic_DNA"/>
</dbReference>
<organism evidence="1">
    <name type="scientific">marine metagenome</name>
    <dbReference type="NCBI Taxonomy" id="408172"/>
    <lineage>
        <taxon>unclassified sequences</taxon>
        <taxon>metagenomes</taxon>
        <taxon>ecological metagenomes</taxon>
    </lineage>
</organism>